<dbReference type="GO" id="GO:0030245">
    <property type="term" value="P:cellulose catabolic process"/>
    <property type="evidence" value="ECO:0007669"/>
    <property type="project" value="UniProtKB-KW"/>
</dbReference>
<feature type="compositionally biased region" description="Basic residues" evidence="16">
    <location>
        <begin position="1"/>
        <end position="16"/>
    </location>
</feature>
<sequence length="625" mass="70236">MLLRKRGVKMPPRKRARADADSSAQPGPSKGRKKSRKASEADDSCEEGCECAHEDLEKRAPYEYYCFQRPFYDFEKEKQDGDEELDEDDIGEMYNAEVADAKDHPGAKPAADYPDYKWISMWKSWTNFCDLKKFAFYTCPDAFDMYIYNDFNGYGIQELVQNTLINFDKEFKKKKTGNDDRLNEMWCIASSFVHWLLQDHQMAWHMIDDGDLFNETIEIIGLMFVTMLNELDLADLLKSDPRIKDLGLVMACYLHWSEAEGSYGSEEYTFCELVIAYARKAGIELENTGPYVIKEVLENEDNDVEPLPGKAKADRWSWKKKFNAFKNDREITFGEKYNILKMSRKERASYAFNKKDPFKDLSDKDLREGVIIPAAENMKVLAALLGGAGLAAAHGYIDNGTIDGQFYTFYQINSDPYTEPRPDRISRPVQGNGPVQDVTLADLQCGGYTEGGVVGSEPAKLHAPAAAGSTNALHWTLWPDTHMGPVITYMARCPDAGCQDYMPGDAAVWFKIKEDGRQGTSDVWGDAVLKTAPNGGYEYTVPSCLKPGYYLVRNEIIALHAAWEYPGAQFYPGCHQLQVTGSGSTVPSENLVAFPGAYSPTDPGIVYDAYKATEYTIPGPPVFTC</sequence>
<evidence type="ECO:0000256" key="14">
    <source>
        <dbReference type="ARBA" id="ARBA00045077"/>
    </source>
</evidence>
<evidence type="ECO:0000256" key="15">
    <source>
        <dbReference type="ARBA" id="ARBA00047174"/>
    </source>
</evidence>
<reference evidence="18 19" key="1">
    <citation type="submission" date="2024-02" db="EMBL/GenBank/DDBJ databases">
        <title>De novo assembly and annotation of 12 fungi associated with fruit tree decline syndrome in Ontario, Canada.</title>
        <authorList>
            <person name="Sulman M."/>
            <person name="Ellouze W."/>
            <person name="Ilyukhin E."/>
        </authorList>
    </citation>
    <scope>NUCLEOTIDE SEQUENCE [LARGE SCALE GENOMIC DNA]</scope>
    <source>
        <strain evidence="18 19">M11/M66-122</strain>
    </source>
</reference>
<evidence type="ECO:0000256" key="5">
    <source>
        <dbReference type="ARBA" id="ARBA00022729"/>
    </source>
</evidence>
<keyword evidence="10" id="KW-1015">Disulfide bond</keyword>
<dbReference type="EC" id="1.14.99.56" evidence="15"/>
<keyword evidence="8" id="KW-0186">Copper</keyword>
<gene>
    <name evidence="18" type="ORF">SLS62_005762</name>
</gene>
<dbReference type="PANTHER" id="PTHR33353">
    <property type="entry name" value="PUTATIVE (AFU_ORTHOLOGUE AFUA_1G12560)-RELATED"/>
    <property type="match status" value="1"/>
</dbReference>
<dbReference type="EMBL" id="JAKJXP020000040">
    <property type="protein sequence ID" value="KAK7752228.1"/>
    <property type="molecule type" value="Genomic_DNA"/>
</dbReference>
<evidence type="ECO:0000259" key="17">
    <source>
        <dbReference type="Pfam" id="PF03443"/>
    </source>
</evidence>
<keyword evidence="6" id="KW-0136">Cellulose degradation</keyword>
<dbReference type="InterPro" id="IPR005103">
    <property type="entry name" value="AA9_LPMO"/>
</dbReference>
<comment type="caution">
    <text evidence="18">The sequence shown here is derived from an EMBL/GenBank/DDBJ whole genome shotgun (WGS) entry which is preliminary data.</text>
</comment>
<keyword evidence="4" id="KW-0479">Metal-binding</keyword>
<keyword evidence="11" id="KW-0119">Carbohydrate metabolism</keyword>
<keyword evidence="3" id="KW-0964">Secreted</keyword>
<comment type="catalytic activity">
    <reaction evidence="14">
        <text>[(1-&gt;4)-beta-D-glucosyl]n+m + reduced acceptor + O2 = 4-dehydro-beta-D-glucosyl-[(1-&gt;4)-beta-D-glucosyl]n-1 + [(1-&gt;4)-beta-D-glucosyl]m + acceptor + H2O.</text>
        <dbReference type="EC" id="1.14.99.56"/>
    </reaction>
</comment>
<accession>A0AAN9V294</accession>
<dbReference type="Pfam" id="PF03443">
    <property type="entry name" value="AA9"/>
    <property type="match status" value="1"/>
</dbReference>
<name>A0AAN9V294_9PEZI</name>
<dbReference type="GO" id="GO:0004497">
    <property type="term" value="F:monooxygenase activity"/>
    <property type="evidence" value="ECO:0007669"/>
    <property type="project" value="UniProtKB-KW"/>
</dbReference>
<comment type="cofactor">
    <cofactor evidence="1">
        <name>Cu(2+)</name>
        <dbReference type="ChEBI" id="CHEBI:29036"/>
    </cofactor>
</comment>
<dbReference type="GO" id="GO:0046872">
    <property type="term" value="F:metal ion binding"/>
    <property type="evidence" value="ECO:0007669"/>
    <property type="project" value="UniProtKB-KW"/>
</dbReference>
<evidence type="ECO:0000256" key="16">
    <source>
        <dbReference type="SAM" id="MobiDB-lite"/>
    </source>
</evidence>
<evidence type="ECO:0000256" key="9">
    <source>
        <dbReference type="ARBA" id="ARBA00023033"/>
    </source>
</evidence>
<evidence type="ECO:0000313" key="19">
    <source>
        <dbReference type="Proteomes" id="UP001320420"/>
    </source>
</evidence>
<evidence type="ECO:0000256" key="11">
    <source>
        <dbReference type="ARBA" id="ARBA00023277"/>
    </source>
</evidence>
<keyword evidence="12" id="KW-0624">Polysaccharide degradation</keyword>
<comment type="similarity">
    <text evidence="13">Belongs to the polysaccharide monooxygenase AA9 family.</text>
</comment>
<keyword evidence="7" id="KW-0560">Oxidoreductase</keyword>
<evidence type="ECO:0000256" key="1">
    <source>
        <dbReference type="ARBA" id="ARBA00001973"/>
    </source>
</evidence>
<evidence type="ECO:0000256" key="4">
    <source>
        <dbReference type="ARBA" id="ARBA00022723"/>
    </source>
</evidence>
<keyword evidence="19" id="KW-1185">Reference proteome</keyword>
<keyword evidence="9" id="KW-0503">Monooxygenase</keyword>
<keyword evidence="5" id="KW-0732">Signal</keyword>
<evidence type="ECO:0000256" key="3">
    <source>
        <dbReference type="ARBA" id="ARBA00022525"/>
    </source>
</evidence>
<evidence type="ECO:0000313" key="18">
    <source>
        <dbReference type="EMBL" id="KAK7752228.1"/>
    </source>
</evidence>
<evidence type="ECO:0000256" key="10">
    <source>
        <dbReference type="ARBA" id="ARBA00023157"/>
    </source>
</evidence>
<dbReference type="PANTHER" id="PTHR33353:SF6">
    <property type="entry name" value="ENDOGLUCANASE IV"/>
    <property type="match status" value="1"/>
</dbReference>
<dbReference type="AlphaFoldDB" id="A0AAN9V294"/>
<dbReference type="CDD" id="cd21175">
    <property type="entry name" value="LPMO_AA9"/>
    <property type="match status" value="1"/>
</dbReference>
<dbReference type="GO" id="GO:0005576">
    <property type="term" value="C:extracellular region"/>
    <property type="evidence" value="ECO:0007669"/>
    <property type="project" value="UniProtKB-SubCell"/>
</dbReference>
<dbReference type="InterPro" id="IPR049892">
    <property type="entry name" value="AA9"/>
</dbReference>
<feature type="region of interest" description="Disordered" evidence="16">
    <location>
        <begin position="1"/>
        <end position="47"/>
    </location>
</feature>
<organism evidence="18 19">
    <name type="scientific">Diatrype stigma</name>
    <dbReference type="NCBI Taxonomy" id="117547"/>
    <lineage>
        <taxon>Eukaryota</taxon>
        <taxon>Fungi</taxon>
        <taxon>Dikarya</taxon>
        <taxon>Ascomycota</taxon>
        <taxon>Pezizomycotina</taxon>
        <taxon>Sordariomycetes</taxon>
        <taxon>Xylariomycetidae</taxon>
        <taxon>Xylariales</taxon>
        <taxon>Diatrypaceae</taxon>
        <taxon>Diatrype</taxon>
    </lineage>
</organism>
<evidence type="ECO:0000256" key="2">
    <source>
        <dbReference type="ARBA" id="ARBA00004613"/>
    </source>
</evidence>
<evidence type="ECO:0000256" key="12">
    <source>
        <dbReference type="ARBA" id="ARBA00023326"/>
    </source>
</evidence>
<evidence type="ECO:0000256" key="13">
    <source>
        <dbReference type="ARBA" id="ARBA00044502"/>
    </source>
</evidence>
<evidence type="ECO:0000256" key="6">
    <source>
        <dbReference type="ARBA" id="ARBA00023001"/>
    </source>
</evidence>
<evidence type="ECO:0000256" key="7">
    <source>
        <dbReference type="ARBA" id="ARBA00023002"/>
    </source>
</evidence>
<proteinExistence type="inferred from homology"/>
<feature type="domain" description="Auxiliary Activity family 9 catalytic" evidence="17">
    <location>
        <begin position="394"/>
        <end position="612"/>
    </location>
</feature>
<comment type="subcellular location">
    <subcellularLocation>
        <location evidence="2">Secreted</location>
    </subcellularLocation>
</comment>
<evidence type="ECO:0000256" key="8">
    <source>
        <dbReference type="ARBA" id="ARBA00023008"/>
    </source>
</evidence>
<protein>
    <recommendedName>
        <fullName evidence="15">lytic cellulose monooxygenase (C4-dehydrogenating)</fullName>
        <ecNumber evidence="15">1.14.99.56</ecNumber>
    </recommendedName>
</protein>
<dbReference type="Gene3D" id="2.70.50.70">
    <property type="match status" value="1"/>
</dbReference>
<dbReference type="Proteomes" id="UP001320420">
    <property type="component" value="Unassembled WGS sequence"/>
</dbReference>